<dbReference type="InterPro" id="IPR038662">
    <property type="entry name" value="ATP_synth_F0_csu_sf"/>
</dbReference>
<feature type="transmembrane region" description="Helical" evidence="7">
    <location>
        <begin position="6"/>
        <end position="22"/>
    </location>
</feature>
<comment type="caution">
    <text evidence="9">The sequence shown here is derived from an EMBL/GenBank/DDBJ whole genome shotgun (WGS) entry which is preliminary data.</text>
</comment>
<feature type="domain" description="V-ATPase proteolipid subunit C-like" evidence="8">
    <location>
        <begin position="8"/>
        <end position="63"/>
    </location>
</feature>
<keyword evidence="10" id="KW-1185">Reference proteome</keyword>
<sequence length="137" mass="14775">MDPIYFFVIAVLIATGGISFISRKALHDVAQKPGNLQSIQTKLFIGVALVEVIPIVLVVFGFINLEQSTINPVTPLILVAIITVINGGHVFKTYLSLMGDADKQAKEKLRMLFMVCLPLLMAFPIIAGVATMTTTGS</sequence>
<accession>A0ABQ1QCB0</accession>
<evidence type="ECO:0000256" key="3">
    <source>
        <dbReference type="ARBA" id="ARBA00022781"/>
    </source>
</evidence>
<dbReference type="Gene3D" id="1.20.20.10">
    <property type="entry name" value="F1F0 ATP synthase subunit C"/>
    <property type="match status" value="1"/>
</dbReference>
<evidence type="ECO:0000256" key="7">
    <source>
        <dbReference type="SAM" id="Phobius"/>
    </source>
</evidence>
<keyword evidence="5" id="KW-0813">Transport</keyword>
<feature type="transmembrane region" description="Helical" evidence="7">
    <location>
        <begin position="43"/>
        <end position="63"/>
    </location>
</feature>
<dbReference type="InterPro" id="IPR035921">
    <property type="entry name" value="F/V-ATP_Csub_sf"/>
</dbReference>
<keyword evidence="4 7" id="KW-1133">Transmembrane helix</keyword>
<evidence type="ECO:0000256" key="4">
    <source>
        <dbReference type="ARBA" id="ARBA00022989"/>
    </source>
</evidence>
<evidence type="ECO:0000313" key="9">
    <source>
        <dbReference type="EMBL" id="GGD20719.1"/>
    </source>
</evidence>
<dbReference type="InterPro" id="IPR002379">
    <property type="entry name" value="ATPase_proteolipid_c-like_dom"/>
</dbReference>
<dbReference type="Pfam" id="PF00137">
    <property type="entry name" value="ATP-synt_C"/>
    <property type="match status" value="1"/>
</dbReference>
<name>A0ABQ1QCB0_9BACI</name>
<dbReference type="SUPFAM" id="SSF81333">
    <property type="entry name" value="F1F0 ATP synthase subunit C"/>
    <property type="match status" value="1"/>
</dbReference>
<organism evidence="9 10">
    <name type="scientific">Pontibacillus salipaludis</name>
    <dbReference type="NCBI Taxonomy" id="1697394"/>
    <lineage>
        <taxon>Bacteria</taxon>
        <taxon>Bacillati</taxon>
        <taxon>Bacillota</taxon>
        <taxon>Bacilli</taxon>
        <taxon>Bacillales</taxon>
        <taxon>Bacillaceae</taxon>
        <taxon>Pontibacillus</taxon>
    </lineage>
</organism>
<evidence type="ECO:0000256" key="2">
    <source>
        <dbReference type="ARBA" id="ARBA00022692"/>
    </source>
</evidence>
<evidence type="ECO:0000256" key="1">
    <source>
        <dbReference type="ARBA" id="ARBA00004141"/>
    </source>
</evidence>
<keyword evidence="5" id="KW-0406">Ion transport</keyword>
<evidence type="ECO:0000313" key="10">
    <source>
        <dbReference type="Proteomes" id="UP000642571"/>
    </source>
</evidence>
<keyword evidence="2 7" id="KW-0812">Transmembrane</keyword>
<dbReference type="RefSeq" id="WP_188655224.1">
    <property type="nucleotide sequence ID" value="NZ_BMIN01000015.1"/>
</dbReference>
<gene>
    <name evidence="9" type="ORF">GCM10011389_30480</name>
</gene>
<keyword evidence="6 7" id="KW-0472">Membrane</keyword>
<proteinExistence type="predicted"/>
<evidence type="ECO:0000256" key="5">
    <source>
        <dbReference type="ARBA" id="ARBA00023065"/>
    </source>
</evidence>
<evidence type="ECO:0000259" key="8">
    <source>
        <dbReference type="Pfam" id="PF00137"/>
    </source>
</evidence>
<evidence type="ECO:0000256" key="6">
    <source>
        <dbReference type="ARBA" id="ARBA00023136"/>
    </source>
</evidence>
<feature type="transmembrane region" description="Helical" evidence="7">
    <location>
        <begin position="69"/>
        <end position="91"/>
    </location>
</feature>
<protein>
    <recommendedName>
        <fullName evidence="8">V-ATPase proteolipid subunit C-like domain-containing protein</fullName>
    </recommendedName>
</protein>
<dbReference type="EMBL" id="BMIN01000015">
    <property type="protein sequence ID" value="GGD20719.1"/>
    <property type="molecule type" value="Genomic_DNA"/>
</dbReference>
<feature type="transmembrane region" description="Helical" evidence="7">
    <location>
        <begin position="112"/>
        <end position="132"/>
    </location>
</feature>
<dbReference type="Proteomes" id="UP000642571">
    <property type="component" value="Unassembled WGS sequence"/>
</dbReference>
<keyword evidence="3" id="KW-0375">Hydrogen ion transport</keyword>
<comment type="subcellular location">
    <subcellularLocation>
        <location evidence="1">Membrane</location>
        <topology evidence="1">Multi-pass membrane protein</topology>
    </subcellularLocation>
</comment>
<reference evidence="10" key="1">
    <citation type="journal article" date="2019" name="Int. J. Syst. Evol. Microbiol.">
        <title>The Global Catalogue of Microorganisms (GCM) 10K type strain sequencing project: providing services to taxonomists for standard genome sequencing and annotation.</title>
        <authorList>
            <consortium name="The Broad Institute Genomics Platform"/>
            <consortium name="The Broad Institute Genome Sequencing Center for Infectious Disease"/>
            <person name="Wu L."/>
            <person name="Ma J."/>
        </authorList>
    </citation>
    <scope>NUCLEOTIDE SEQUENCE [LARGE SCALE GENOMIC DNA]</scope>
    <source>
        <strain evidence="10">CGMCC 1.15353</strain>
    </source>
</reference>